<evidence type="ECO:0000313" key="11">
    <source>
        <dbReference type="EMBL" id="CAK7273961.1"/>
    </source>
</evidence>
<protein>
    <recommendedName>
        <fullName evidence="3 9">Mediator of RNA polymerase II transcription subunit 16</fullName>
    </recommendedName>
    <alternativeName>
        <fullName evidence="8 9">Mediator complex subunit 16</fullName>
    </alternativeName>
</protein>
<comment type="subunit">
    <text evidence="9">Component of the Mediator complex.</text>
</comment>
<comment type="caution">
    <text evidence="11">The sequence shown here is derived from an EMBL/GenBank/DDBJ whole genome shotgun (WGS) entry which is preliminary data.</text>
</comment>
<evidence type="ECO:0000259" key="10">
    <source>
        <dbReference type="Pfam" id="PF11635"/>
    </source>
</evidence>
<proteinExistence type="inferred from homology"/>
<dbReference type="InterPro" id="IPR021665">
    <property type="entry name" value="Mediator_Med16_N"/>
</dbReference>
<dbReference type="Pfam" id="PF11635">
    <property type="entry name" value="Med16_N"/>
    <property type="match status" value="1"/>
</dbReference>
<sequence length="713" mass="79160">MTDNIPLIIDDAMSVIPDMSGNGQVNLGDVDVDDVDLFGGPVELALPSHPPPSKQLQIHVNEQRIRGCNQRIAWSKQGTLVTIGADGQSIDLQYLRTDPETATWGLSEVTAHNQFSLMNTQTTFLGGPIVHISWSAAGHPELAVVDSVGRICILAFSTSLNRPFCIRSWELDPVDDLHAVVACYWLPLMPPNKQVLYTRQPHIAEFNIICGPAVLEDEGYKYENTPVLASAPYHPNPAKSALLCVTVSGTLRLLFSQSSNMVQETSIELENITSSDDLATHASICSEKNMLLVAMVTTSRKLKVVRAAISWNQAQAEKQTPHQSQQLNPSLQQKSAAVTTWLQRNDDETQLDIISTQISHIEILPSALLAGQNQWIPPLVVVIREYVPTPDTANFSPEPQSIINRWELLVETPLQSIHPAFEQLGFTPNQANNKQGNQGVTRLHRLPSITINKIIIAVQAVQQGRVICLFFHDGTQQYRDRFTFDEIYNEPNPARISSLQHAGFQFIDPKPCISVALSPTGCSYAQLCQDGKVRWSSLKYMGADIATSGPDRQFRTTRSLVSKYKASGLTVLANYSAIVAALTSAVSTASSNQVSYDDILAIAREFIGRPRFAYEWTAEMIRIQKINVDYSEESHHDQLVRNNTLHTCLSILNHLGFYGEFKPRSFYGKFSMLALNIRNIVILITIASNTPSNLKDKINPLDEPGRRRTGWLC</sequence>
<comment type="subcellular location">
    <subcellularLocation>
        <location evidence="1 9">Nucleus</location>
    </subcellularLocation>
</comment>
<evidence type="ECO:0000256" key="4">
    <source>
        <dbReference type="ARBA" id="ARBA00023015"/>
    </source>
</evidence>
<comment type="function">
    <text evidence="9">Component of the Mediator complex, a coactivator involved in the regulated transcription of nearly all RNA polymerase II-dependent genes. Mediator functions as a bridge to convey information from gene-specific regulatory proteins to the basal RNA polymerase II transcription machinery. Mediator is recruited to promoters by direct interactions with regulatory proteins and serves as a scaffold for the assembly of a functional preinitiation complex with RNA polymerase II and the general transcription factors.</text>
</comment>
<evidence type="ECO:0000256" key="8">
    <source>
        <dbReference type="ARBA" id="ARBA00032015"/>
    </source>
</evidence>
<dbReference type="Proteomes" id="UP001642501">
    <property type="component" value="Unassembled WGS sequence"/>
</dbReference>
<reference evidence="11 12" key="1">
    <citation type="submission" date="2024-01" db="EMBL/GenBank/DDBJ databases">
        <authorList>
            <person name="Allen C."/>
            <person name="Tagirdzhanova G."/>
        </authorList>
    </citation>
    <scope>NUCLEOTIDE SEQUENCE [LARGE SCALE GENOMIC DNA]</scope>
    <source>
        <strain evidence="11 12">CBS 573.63</strain>
    </source>
</reference>
<evidence type="ECO:0000256" key="5">
    <source>
        <dbReference type="ARBA" id="ARBA00023159"/>
    </source>
</evidence>
<dbReference type="PANTHER" id="PTHR13224:SF6">
    <property type="entry name" value="MEDIATOR OF RNA POLYMERASE II TRANSCRIPTION SUBUNIT 16"/>
    <property type="match status" value="1"/>
</dbReference>
<dbReference type="EMBL" id="CAWUOM010000150">
    <property type="protein sequence ID" value="CAK7273961.1"/>
    <property type="molecule type" value="Genomic_DNA"/>
</dbReference>
<keyword evidence="4 9" id="KW-0805">Transcription regulation</keyword>
<keyword evidence="6 9" id="KW-0804">Transcription</keyword>
<evidence type="ECO:0000256" key="7">
    <source>
        <dbReference type="ARBA" id="ARBA00023242"/>
    </source>
</evidence>
<keyword evidence="7 9" id="KW-0539">Nucleus</keyword>
<name>A0ABP0E3N0_9PEZI</name>
<evidence type="ECO:0000256" key="1">
    <source>
        <dbReference type="ARBA" id="ARBA00004123"/>
    </source>
</evidence>
<dbReference type="InterPro" id="IPR048338">
    <property type="entry name" value="Mediator_Med16"/>
</dbReference>
<evidence type="ECO:0000256" key="2">
    <source>
        <dbReference type="ARBA" id="ARBA00006543"/>
    </source>
</evidence>
<evidence type="ECO:0000313" key="12">
    <source>
        <dbReference type="Proteomes" id="UP001642501"/>
    </source>
</evidence>
<dbReference type="PANTHER" id="PTHR13224">
    <property type="entry name" value="THYROID HORMONE RECEPTOR-ASSOCIATED PROTEIN-RELATED"/>
    <property type="match status" value="1"/>
</dbReference>
<evidence type="ECO:0000256" key="3">
    <source>
        <dbReference type="ARBA" id="ARBA00019614"/>
    </source>
</evidence>
<keyword evidence="12" id="KW-1185">Reference proteome</keyword>
<keyword evidence="5 9" id="KW-0010">Activator</keyword>
<comment type="similarity">
    <text evidence="2 9">Belongs to the Mediator complex subunit 16 family.</text>
</comment>
<evidence type="ECO:0000256" key="9">
    <source>
        <dbReference type="RuleBase" id="RU364149"/>
    </source>
</evidence>
<organism evidence="11 12">
    <name type="scientific">Sporothrix epigloea</name>
    <dbReference type="NCBI Taxonomy" id="1892477"/>
    <lineage>
        <taxon>Eukaryota</taxon>
        <taxon>Fungi</taxon>
        <taxon>Dikarya</taxon>
        <taxon>Ascomycota</taxon>
        <taxon>Pezizomycotina</taxon>
        <taxon>Sordariomycetes</taxon>
        <taxon>Sordariomycetidae</taxon>
        <taxon>Ophiostomatales</taxon>
        <taxon>Ophiostomataceae</taxon>
        <taxon>Sporothrix</taxon>
    </lineage>
</organism>
<accession>A0ABP0E3N0</accession>
<evidence type="ECO:0000256" key="6">
    <source>
        <dbReference type="ARBA" id="ARBA00023163"/>
    </source>
</evidence>
<gene>
    <name evidence="11" type="primary">sin4_1</name>
    <name evidence="9" type="synonym">MED16</name>
    <name evidence="11" type="ORF">SEPCBS57363_005918</name>
</gene>
<feature type="domain" description="Mediator complex subunit Med16 N-terminal" evidence="10">
    <location>
        <begin position="213"/>
        <end position="506"/>
    </location>
</feature>